<feature type="chain" id="PRO_5046123841" evidence="1">
    <location>
        <begin position="21"/>
        <end position="125"/>
    </location>
</feature>
<evidence type="ECO:0000313" key="3">
    <source>
        <dbReference type="Proteomes" id="UP001595692"/>
    </source>
</evidence>
<reference evidence="3" key="1">
    <citation type="journal article" date="2019" name="Int. J. Syst. Evol. Microbiol.">
        <title>The Global Catalogue of Microorganisms (GCM) 10K type strain sequencing project: providing services to taxonomists for standard genome sequencing and annotation.</title>
        <authorList>
            <consortium name="The Broad Institute Genomics Platform"/>
            <consortium name="The Broad Institute Genome Sequencing Center for Infectious Disease"/>
            <person name="Wu L."/>
            <person name="Ma J."/>
        </authorList>
    </citation>
    <scope>NUCLEOTIDE SEQUENCE [LARGE SCALE GENOMIC DNA]</scope>
    <source>
        <strain evidence="3">CCUG 54939</strain>
    </source>
</reference>
<dbReference type="RefSeq" id="WP_377153238.1">
    <property type="nucleotide sequence ID" value="NZ_JBHSAF010000014.1"/>
</dbReference>
<keyword evidence="1" id="KW-0732">Signal</keyword>
<protein>
    <submittedName>
        <fullName evidence="2">Uncharacterized protein</fullName>
    </submittedName>
</protein>
<sequence length="125" mass="13557">MMLRSFGSIWLASSLLVAHASVTTPAAVLSPQQQAAADTCLQYVSFRLGHMLSLKINQVAEPKPPASLWLVVGEDRQQTKPISFVCHLTYQNAQWSLEKLELLQLNSETLPAPTPSADDQGAPAS</sequence>
<evidence type="ECO:0000256" key="1">
    <source>
        <dbReference type="SAM" id="SignalP"/>
    </source>
</evidence>
<comment type="caution">
    <text evidence="2">The sequence shown here is derived from an EMBL/GenBank/DDBJ whole genome shotgun (WGS) entry which is preliminary data.</text>
</comment>
<evidence type="ECO:0000313" key="2">
    <source>
        <dbReference type="EMBL" id="MFC3914403.1"/>
    </source>
</evidence>
<gene>
    <name evidence="2" type="ORF">ACFOSS_13135</name>
</gene>
<accession>A0ABV8CQF9</accession>
<proteinExistence type="predicted"/>
<name>A0ABV8CQF9_9GAMM</name>
<dbReference type="EMBL" id="JBHSAF010000014">
    <property type="protein sequence ID" value="MFC3914403.1"/>
    <property type="molecule type" value="Genomic_DNA"/>
</dbReference>
<dbReference type="Proteomes" id="UP001595692">
    <property type="component" value="Unassembled WGS sequence"/>
</dbReference>
<keyword evidence="3" id="KW-1185">Reference proteome</keyword>
<organism evidence="2 3">
    <name type="scientific">Pseudaeromonas sharmana</name>
    <dbReference type="NCBI Taxonomy" id="328412"/>
    <lineage>
        <taxon>Bacteria</taxon>
        <taxon>Pseudomonadati</taxon>
        <taxon>Pseudomonadota</taxon>
        <taxon>Gammaproteobacteria</taxon>
        <taxon>Aeromonadales</taxon>
        <taxon>Aeromonadaceae</taxon>
        <taxon>Pseudaeromonas</taxon>
    </lineage>
</organism>
<feature type="signal peptide" evidence="1">
    <location>
        <begin position="1"/>
        <end position="20"/>
    </location>
</feature>